<accession>A0AA88L328</accession>
<organism evidence="4 5">
    <name type="scientific">Artemia franciscana</name>
    <name type="common">Brine shrimp</name>
    <name type="synonym">Artemia sanfranciscana</name>
    <dbReference type="NCBI Taxonomy" id="6661"/>
    <lineage>
        <taxon>Eukaryota</taxon>
        <taxon>Metazoa</taxon>
        <taxon>Ecdysozoa</taxon>
        <taxon>Arthropoda</taxon>
        <taxon>Crustacea</taxon>
        <taxon>Branchiopoda</taxon>
        <taxon>Anostraca</taxon>
        <taxon>Artemiidae</taxon>
        <taxon>Artemia</taxon>
    </lineage>
</organism>
<dbReference type="SUPFAM" id="SSF48726">
    <property type="entry name" value="Immunoglobulin"/>
    <property type="match status" value="1"/>
</dbReference>
<dbReference type="InterPro" id="IPR036179">
    <property type="entry name" value="Ig-like_dom_sf"/>
</dbReference>
<protein>
    <recommendedName>
        <fullName evidence="3">Ig-like domain-containing protein</fullName>
    </recommendedName>
</protein>
<evidence type="ECO:0000259" key="3">
    <source>
        <dbReference type="PROSITE" id="PS50835"/>
    </source>
</evidence>
<dbReference type="Proteomes" id="UP001187531">
    <property type="component" value="Unassembled WGS sequence"/>
</dbReference>
<keyword evidence="2" id="KW-0732">Signal</keyword>
<evidence type="ECO:0000313" key="5">
    <source>
        <dbReference type="Proteomes" id="UP001187531"/>
    </source>
</evidence>
<gene>
    <name evidence="4" type="ORF">QYM36_007253</name>
</gene>
<sequence>MDVLWLCLCFHIVVCSGSSFRFPGESQLFRETEGANLKNRGGRVLFPRSEQNEIKNKGVSSHGKSNEFLYDKPLFRENVQKISKTNFPDVHLNQFKKGASLNTHEKLEVQYPSESLKIFKPSEPLNHHHEEPVLMRGGFAPIVHEAYYKEAPTFQSPFQIIEPPTFYKEGEEIPASPETILEIAKFYETLQKYDLPLVLPEKQLLQENIYPQKTPAEVTNIGVSHGKEGVLQDPRFSDFLSDPLIPNNSNQGAISEVEKFYDILQKYNLSIAEAAMLTEKQVVQEKQNDEEISASRAFTNGTAKVTNITVSHSKEGVPQFPPFIPSLHPNLISSKFNQETVPNIAKFYEILQKYNLSLEKTASLPEKQVVQENINTEETPAKVTNVEVSHGKEGVFAEPSISDSIQQPLISYHYIPEKILDIAKFYQGLQKYNLSLEKAAMSPEVVQENIHTQETPISRVFTNRTAEVTSIKASHGKENILQESPLLPPLISHHYIPPNEPLPVDLVRPPLINSQYFDPAVTLQSPELHSDFESTEKSVLRLETVATTPMNYQGIPEKKSNQPVSTLVPELVIPGNTPDVNILSSPFQSDTALPGYIPQLVNQQPQTHAHGYNQPPVVVHITVLNQNPERKVHAPAEKTEKENSQNLSENENFKKLIYTLNNSVYVNNTPIVQNYRNDLPEVTTTASKVLSSTEPVIVEDSFNSDIAEIDIRNVEKSFQNMYGRKNKIENSPSFIASAQAAASAYFPVIGRQETESENTEKDPFDLNPKTSFSITKKPIIIIEDASYHRLPEGGSGNFEKPLRNIYNRKRKIESYPVSTVNAESAANRYNSRQETQERESDIPVAPSRLFKVNSHLQKSDTHNVKPFRSIYTRKRKIGNSTLSEIRAEPTATTSNPARNRQGSRKAALENTSVAPSRLLKKRIRRIKVTSLEPKHTREYTPVGSQSRSMRSMKMFKEEKVGNVTISITASSCPELLGDISLSCALSRTHWDRSGVIFSWRRMLSKDIHHKQEDEIVISNGEELLIDDNRYRVIATPEGSRLSIRDITIEDCGMYSCEAFNAKGSGEKATIDFLVNLCS</sequence>
<keyword evidence="5" id="KW-1185">Reference proteome</keyword>
<feature type="signal peptide" evidence="2">
    <location>
        <begin position="1"/>
        <end position="17"/>
    </location>
</feature>
<feature type="region of interest" description="Disordered" evidence="1">
    <location>
        <begin position="882"/>
        <end position="913"/>
    </location>
</feature>
<name>A0AA88L328_ARTSF</name>
<dbReference type="InterPro" id="IPR007110">
    <property type="entry name" value="Ig-like_dom"/>
</dbReference>
<dbReference type="PROSITE" id="PS50835">
    <property type="entry name" value="IG_LIKE"/>
    <property type="match status" value="1"/>
</dbReference>
<dbReference type="AlphaFoldDB" id="A0AA88L328"/>
<evidence type="ECO:0000256" key="2">
    <source>
        <dbReference type="SAM" id="SignalP"/>
    </source>
</evidence>
<feature type="compositionally biased region" description="Polar residues" evidence="1">
    <location>
        <begin position="890"/>
        <end position="900"/>
    </location>
</feature>
<reference evidence="4" key="1">
    <citation type="submission" date="2023-07" db="EMBL/GenBank/DDBJ databases">
        <title>Chromosome-level genome assembly of Artemia franciscana.</title>
        <authorList>
            <person name="Jo E."/>
        </authorList>
    </citation>
    <scope>NUCLEOTIDE SEQUENCE</scope>
    <source>
        <tissue evidence="4">Whole body</tissue>
    </source>
</reference>
<dbReference type="EMBL" id="JAVRJZ010000011">
    <property type="protein sequence ID" value="KAK2717043.1"/>
    <property type="molecule type" value="Genomic_DNA"/>
</dbReference>
<evidence type="ECO:0000256" key="1">
    <source>
        <dbReference type="SAM" id="MobiDB-lite"/>
    </source>
</evidence>
<proteinExistence type="predicted"/>
<feature type="domain" description="Ig-like" evidence="3">
    <location>
        <begin position="979"/>
        <end position="1071"/>
    </location>
</feature>
<dbReference type="Gene3D" id="2.60.40.10">
    <property type="entry name" value="Immunoglobulins"/>
    <property type="match status" value="1"/>
</dbReference>
<comment type="caution">
    <text evidence="4">The sequence shown here is derived from an EMBL/GenBank/DDBJ whole genome shotgun (WGS) entry which is preliminary data.</text>
</comment>
<evidence type="ECO:0000313" key="4">
    <source>
        <dbReference type="EMBL" id="KAK2717043.1"/>
    </source>
</evidence>
<dbReference type="InterPro" id="IPR013783">
    <property type="entry name" value="Ig-like_fold"/>
</dbReference>
<feature type="chain" id="PRO_5041692799" description="Ig-like domain-containing protein" evidence="2">
    <location>
        <begin position="18"/>
        <end position="1078"/>
    </location>
</feature>